<name>A0A4Q0YQZ3_9GAMM</name>
<accession>A0A4Q0YQZ3</accession>
<dbReference type="OrthoDB" id="9814204at2"/>
<evidence type="ECO:0008006" key="3">
    <source>
        <dbReference type="Google" id="ProtNLM"/>
    </source>
</evidence>
<dbReference type="SUPFAM" id="SSF56601">
    <property type="entry name" value="beta-lactamase/transpeptidase-like"/>
    <property type="match status" value="1"/>
</dbReference>
<sequence length="84" mass="9427">MLTPSPANTFYGSQIWLGDKDVEGLPEDTVSFRGHLGQYLIIIPSQDLIILTFSAYGPEYSVEEYSKNLMTKALKVSQWAAQQK</sequence>
<protein>
    <recommendedName>
        <fullName evidence="3">Beta-lactamase-related domain-containing protein</fullName>
    </recommendedName>
</protein>
<dbReference type="RefSeq" id="WP_129121955.1">
    <property type="nucleotide sequence ID" value="NZ_PEIB01000008.1"/>
</dbReference>
<gene>
    <name evidence="1" type="ORF">CS022_08730</name>
</gene>
<organism evidence="1 2">
    <name type="scientific">Veronia nyctiphanis</name>
    <dbReference type="NCBI Taxonomy" id="1278244"/>
    <lineage>
        <taxon>Bacteria</taxon>
        <taxon>Pseudomonadati</taxon>
        <taxon>Pseudomonadota</taxon>
        <taxon>Gammaproteobacteria</taxon>
        <taxon>Vibrionales</taxon>
        <taxon>Vibrionaceae</taxon>
        <taxon>Veronia</taxon>
    </lineage>
</organism>
<evidence type="ECO:0000313" key="1">
    <source>
        <dbReference type="EMBL" id="RXJ73577.1"/>
    </source>
</evidence>
<dbReference type="Proteomes" id="UP000290287">
    <property type="component" value="Unassembled WGS sequence"/>
</dbReference>
<reference evidence="1 2" key="1">
    <citation type="submission" date="2017-10" db="EMBL/GenBank/DDBJ databases">
        <title>Nyctiphanis sp. nov., isolated from the stomach of the euphausiid Nyctiphanes simplex (Hansen, 1911) in the Gulf of California.</title>
        <authorList>
            <person name="Gomez-Gil B."/>
            <person name="Aguilar-Mendez M."/>
            <person name="Lopez-Cortes A."/>
            <person name="Gomez-Gutierrez J."/>
            <person name="Roque A."/>
            <person name="Lang E."/>
            <person name="Gonzalez-Castillo A."/>
        </authorList>
    </citation>
    <scope>NUCLEOTIDE SEQUENCE [LARGE SCALE GENOMIC DNA]</scope>
    <source>
        <strain evidence="1 2">CAIM 600</strain>
    </source>
</reference>
<evidence type="ECO:0000313" key="2">
    <source>
        <dbReference type="Proteomes" id="UP000290287"/>
    </source>
</evidence>
<keyword evidence="2" id="KW-1185">Reference proteome</keyword>
<comment type="caution">
    <text evidence="1">The sequence shown here is derived from an EMBL/GenBank/DDBJ whole genome shotgun (WGS) entry which is preliminary data.</text>
</comment>
<proteinExistence type="predicted"/>
<dbReference type="InterPro" id="IPR012338">
    <property type="entry name" value="Beta-lactam/transpept-like"/>
</dbReference>
<dbReference type="Gene3D" id="3.40.710.10">
    <property type="entry name" value="DD-peptidase/beta-lactamase superfamily"/>
    <property type="match status" value="1"/>
</dbReference>
<dbReference type="AlphaFoldDB" id="A0A4Q0YQZ3"/>
<dbReference type="EMBL" id="PEIB01000008">
    <property type="protein sequence ID" value="RXJ73577.1"/>
    <property type="molecule type" value="Genomic_DNA"/>
</dbReference>